<dbReference type="EC" id="4.2.3.1" evidence="4 11"/>
<dbReference type="Gene3D" id="3.40.50.1100">
    <property type="match status" value="2"/>
</dbReference>
<evidence type="ECO:0000313" key="15">
    <source>
        <dbReference type="EMBL" id="QDO97986.1"/>
    </source>
</evidence>
<dbReference type="CDD" id="cd01560">
    <property type="entry name" value="Thr-synth_2"/>
    <property type="match status" value="1"/>
</dbReference>
<dbReference type="RefSeq" id="WP_144068967.1">
    <property type="nucleotide sequence ID" value="NZ_CP041636.1"/>
</dbReference>
<evidence type="ECO:0000256" key="6">
    <source>
        <dbReference type="ARBA" id="ARBA00022605"/>
    </source>
</evidence>
<dbReference type="InterPro" id="IPR037158">
    <property type="entry name" value="Thr_synth_N_sf"/>
</dbReference>
<evidence type="ECO:0000256" key="10">
    <source>
        <dbReference type="ARBA" id="ARBA00049144"/>
    </source>
</evidence>
<comment type="similarity">
    <text evidence="3">Belongs to the threonine synthase family.</text>
</comment>
<evidence type="ECO:0000256" key="11">
    <source>
        <dbReference type="NCBIfam" id="TIGR00260"/>
    </source>
</evidence>
<reference evidence="15 16" key="1">
    <citation type="submission" date="2019-07" db="EMBL/GenBank/DDBJ databases">
        <title>Genome sequencing for Ferrovibrio sp. K5.</title>
        <authorList>
            <person name="Park S.-J."/>
        </authorList>
    </citation>
    <scope>NUCLEOTIDE SEQUENCE [LARGE SCALE GENOMIC DNA]</scope>
    <source>
        <strain evidence="15 16">K5</strain>
    </source>
</reference>
<protein>
    <recommendedName>
        <fullName evidence="5 11">Threonine synthase</fullName>
        <ecNumber evidence="4 11">4.2.3.1</ecNumber>
    </recommendedName>
</protein>
<evidence type="ECO:0000256" key="1">
    <source>
        <dbReference type="ARBA" id="ARBA00001933"/>
    </source>
</evidence>
<evidence type="ECO:0000256" key="7">
    <source>
        <dbReference type="ARBA" id="ARBA00022697"/>
    </source>
</evidence>
<dbReference type="EMBL" id="CP041636">
    <property type="protein sequence ID" value="QDO97986.1"/>
    <property type="molecule type" value="Genomic_DNA"/>
</dbReference>
<evidence type="ECO:0000256" key="2">
    <source>
        <dbReference type="ARBA" id="ARBA00004979"/>
    </source>
</evidence>
<dbReference type="FunFam" id="3.90.1380.10:FF:000002">
    <property type="entry name" value="Threonine synthase"/>
    <property type="match status" value="1"/>
</dbReference>
<keyword evidence="8 12" id="KW-0663">Pyridoxal phosphate</keyword>
<dbReference type="NCBIfam" id="TIGR00260">
    <property type="entry name" value="thrC"/>
    <property type="match status" value="1"/>
</dbReference>
<gene>
    <name evidence="15" type="ORF">FNB15_12215</name>
</gene>
<evidence type="ECO:0000256" key="3">
    <source>
        <dbReference type="ARBA" id="ARBA00005517"/>
    </source>
</evidence>
<dbReference type="UniPathway" id="UPA00050">
    <property type="reaction ID" value="UER00065"/>
</dbReference>
<dbReference type="PROSITE" id="PS00165">
    <property type="entry name" value="DEHYDRATASE_SER_THR"/>
    <property type="match status" value="1"/>
</dbReference>
<evidence type="ECO:0000259" key="14">
    <source>
        <dbReference type="Pfam" id="PF14821"/>
    </source>
</evidence>
<dbReference type="GO" id="GO:0030170">
    <property type="term" value="F:pyridoxal phosphate binding"/>
    <property type="evidence" value="ECO:0007669"/>
    <property type="project" value="InterPro"/>
</dbReference>
<dbReference type="Pfam" id="PF14821">
    <property type="entry name" value="Thr_synth_N"/>
    <property type="match status" value="1"/>
</dbReference>
<comment type="cofactor">
    <cofactor evidence="1 12">
        <name>pyridoxal 5'-phosphate</name>
        <dbReference type="ChEBI" id="CHEBI:597326"/>
    </cofactor>
</comment>
<accession>A0A516H2H7</accession>
<dbReference type="PANTHER" id="PTHR42690:SF1">
    <property type="entry name" value="THREONINE SYNTHASE-LIKE 2"/>
    <property type="match status" value="1"/>
</dbReference>
<dbReference type="Proteomes" id="UP000317496">
    <property type="component" value="Chromosome"/>
</dbReference>
<dbReference type="Gene3D" id="3.90.1380.10">
    <property type="entry name" value="Threonine synthase, N-terminal domain"/>
    <property type="match status" value="1"/>
</dbReference>
<dbReference type="AlphaFoldDB" id="A0A516H2H7"/>
<comment type="catalytic activity">
    <reaction evidence="10">
        <text>O-phospho-L-homoserine + H2O = L-threonine + phosphate</text>
        <dbReference type="Rhea" id="RHEA:10840"/>
        <dbReference type="ChEBI" id="CHEBI:15377"/>
        <dbReference type="ChEBI" id="CHEBI:43474"/>
        <dbReference type="ChEBI" id="CHEBI:57590"/>
        <dbReference type="ChEBI" id="CHEBI:57926"/>
        <dbReference type="EC" id="4.2.3.1"/>
    </reaction>
</comment>
<dbReference type="SUPFAM" id="SSF53686">
    <property type="entry name" value="Tryptophan synthase beta subunit-like PLP-dependent enzymes"/>
    <property type="match status" value="1"/>
</dbReference>
<evidence type="ECO:0000313" key="16">
    <source>
        <dbReference type="Proteomes" id="UP000317496"/>
    </source>
</evidence>
<feature type="domain" description="Tryptophan synthase beta chain-like PALP" evidence="13">
    <location>
        <begin position="101"/>
        <end position="350"/>
    </location>
</feature>
<dbReference type="InterPro" id="IPR004450">
    <property type="entry name" value="Thr_synthase-like"/>
</dbReference>
<dbReference type="InterPro" id="IPR036052">
    <property type="entry name" value="TrpB-like_PALP_sf"/>
</dbReference>
<dbReference type="PANTHER" id="PTHR42690">
    <property type="entry name" value="THREONINE SYNTHASE FAMILY MEMBER"/>
    <property type="match status" value="1"/>
</dbReference>
<evidence type="ECO:0000256" key="5">
    <source>
        <dbReference type="ARBA" id="ARBA00018679"/>
    </source>
</evidence>
<dbReference type="KEGG" id="fer:FNB15_12215"/>
<dbReference type="InterPro" id="IPR001926">
    <property type="entry name" value="TrpB-like_PALP"/>
</dbReference>
<dbReference type="GO" id="GO:0009088">
    <property type="term" value="P:threonine biosynthetic process"/>
    <property type="evidence" value="ECO:0007669"/>
    <property type="project" value="UniProtKB-UniRule"/>
</dbReference>
<dbReference type="OrthoDB" id="9763107at2"/>
<evidence type="ECO:0000259" key="13">
    <source>
        <dbReference type="Pfam" id="PF00291"/>
    </source>
</evidence>
<dbReference type="Pfam" id="PF00291">
    <property type="entry name" value="PALP"/>
    <property type="match status" value="1"/>
</dbReference>
<feature type="modified residue" description="N6-(pyridoxal phosphate)lysine" evidence="12">
    <location>
        <position position="112"/>
    </location>
</feature>
<name>A0A516H2H7_9PROT</name>
<feature type="domain" description="Threonine synthase N-terminal" evidence="14">
    <location>
        <begin position="2"/>
        <end position="80"/>
    </location>
</feature>
<comment type="pathway">
    <text evidence="2">Amino-acid biosynthesis; L-threonine biosynthesis; L-threonine from L-aspartate: step 5/5.</text>
</comment>
<evidence type="ECO:0000256" key="8">
    <source>
        <dbReference type="ARBA" id="ARBA00022898"/>
    </source>
</evidence>
<keyword evidence="9 15" id="KW-0456">Lyase</keyword>
<sequence>MRYVSTRGQAPALDFEGVLLAGLATDGGLYVPESWPQFSAADWRAMRGLSYAEIAFRVIKPFIGGSIPDADLKQMIAEAYGTFGHRAVVPLRQSGDNDWVLELFHGPTLAFKDVALQLLGRLFDWALTRSGKRATIVGATSGDTGSAAIEGCRGRANLDIFIMFPDGRVSDVQRRQMTTVADSNVHAIALEGTFDDAQSMVKALFNDAAFRDSVGLTAVNSINWARVMAQIVYYVTASLSLGGPDRAPAFCVPSGNFGDIFAGYCAAKMGLPISKLIVATNRNDILARFFASGDYRKSGVEPTISPSMDIQVASNFERLLFDMHGRDGAQIRKLMGELDQSGGFTVSPNALAETKQLFAAGKADEAATKAMLKTAFEAGNGLLVDPHTAVGLVVSAEQRKSGALPVETPLITLATADAAKFPDAVKAATGRHPPLPPRMADLFERPERQTLLKNDYATVRNFIETRRVKA</sequence>
<organism evidence="15 16">
    <name type="scientific">Ferrovibrio terrae</name>
    <dbReference type="NCBI Taxonomy" id="2594003"/>
    <lineage>
        <taxon>Bacteria</taxon>
        <taxon>Pseudomonadati</taxon>
        <taxon>Pseudomonadota</taxon>
        <taxon>Alphaproteobacteria</taxon>
        <taxon>Rhodospirillales</taxon>
        <taxon>Rhodospirillaceae</taxon>
        <taxon>Ferrovibrio</taxon>
    </lineage>
</organism>
<keyword evidence="16" id="KW-1185">Reference proteome</keyword>
<evidence type="ECO:0000256" key="4">
    <source>
        <dbReference type="ARBA" id="ARBA00013028"/>
    </source>
</evidence>
<evidence type="ECO:0000256" key="12">
    <source>
        <dbReference type="PIRSR" id="PIRSR604450-51"/>
    </source>
</evidence>
<dbReference type="InterPro" id="IPR051166">
    <property type="entry name" value="Threonine_Synthase"/>
</dbReference>
<dbReference type="InterPro" id="IPR000634">
    <property type="entry name" value="Ser/Thr_deHydtase_PyrdxlP-BS"/>
</dbReference>
<proteinExistence type="inferred from homology"/>
<dbReference type="GO" id="GO:0004795">
    <property type="term" value="F:threonine synthase activity"/>
    <property type="evidence" value="ECO:0007669"/>
    <property type="project" value="UniProtKB-UniRule"/>
</dbReference>
<evidence type="ECO:0000256" key="9">
    <source>
        <dbReference type="ARBA" id="ARBA00023239"/>
    </source>
</evidence>
<keyword evidence="7" id="KW-0791">Threonine biosynthesis</keyword>
<dbReference type="Pfam" id="PF24857">
    <property type="entry name" value="THR4_C"/>
    <property type="match status" value="1"/>
</dbReference>
<keyword evidence="6" id="KW-0028">Amino-acid biosynthesis</keyword>
<dbReference type="InterPro" id="IPR029144">
    <property type="entry name" value="Thr_synth_N"/>
</dbReference>